<accession>A0A645EY08</accession>
<dbReference type="InterPro" id="IPR005656">
    <property type="entry name" value="MmgE_PrpD"/>
</dbReference>
<comment type="similarity">
    <text evidence="1">Belongs to the PrpD family.</text>
</comment>
<dbReference type="Gene3D" id="3.30.1330.120">
    <property type="entry name" value="2-methylcitrate dehydratase PrpD"/>
    <property type="match status" value="1"/>
</dbReference>
<dbReference type="InterPro" id="IPR042183">
    <property type="entry name" value="MmgE/PrpD_sf_1"/>
</dbReference>
<dbReference type="InterPro" id="IPR045337">
    <property type="entry name" value="MmgE_PrpD_C"/>
</dbReference>
<evidence type="ECO:0000313" key="4">
    <source>
        <dbReference type="EMBL" id="MPN06306.1"/>
    </source>
</evidence>
<dbReference type="EMBL" id="VSSQ01052214">
    <property type="protein sequence ID" value="MPN06306.1"/>
    <property type="molecule type" value="Genomic_DNA"/>
</dbReference>
<gene>
    <name evidence="4" type="ORF">SDC9_153562</name>
</gene>
<dbReference type="SUPFAM" id="SSF103378">
    <property type="entry name" value="2-methylcitrate dehydratase PrpD"/>
    <property type="match status" value="1"/>
</dbReference>
<dbReference type="PANTHER" id="PTHR16943">
    <property type="entry name" value="2-METHYLCITRATE DEHYDRATASE-RELATED"/>
    <property type="match status" value="1"/>
</dbReference>
<protein>
    <recommendedName>
        <fullName evidence="5">2-methylcitrate dehydratase</fullName>
    </recommendedName>
</protein>
<dbReference type="InterPro" id="IPR045336">
    <property type="entry name" value="MmgE_PrpD_N"/>
</dbReference>
<sequence>MQLDAERTTHALGIAGTYMGGVWAFMKDGAMTKRMHPGKAAETGVTAAYLAQAGMTGPAHILESDWGGFFKTYCGTYAQPKYVLEQLGDFNAIALTGIKPYACCRASHGAIDALLQLQQEHGIRAQDIARIEVHCPAHTAKLVGGYRVESVLDAQMSMPYSLAVTALTGRADLPQFAPTQIDNPQIQRLMQAILLVPDLPAEHVHGPVVKIQCTDGRHLQAQVQFAKGHPTNPISDAELRAKAHSLITPRLGEARFDAIEQAVADLHNASDFRTFAALLQPAQ</sequence>
<evidence type="ECO:0000259" key="3">
    <source>
        <dbReference type="Pfam" id="PF19305"/>
    </source>
</evidence>
<dbReference type="PANTHER" id="PTHR16943:SF8">
    <property type="entry name" value="2-METHYLCITRATE DEHYDRATASE"/>
    <property type="match status" value="1"/>
</dbReference>
<dbReference type="InterPro" id="IPR042188">
    <property type="entry name" value="MmgE/PrpD_sf_2"/>
</dbReference>
<reference evidence="4" key="1">
    <citation type="submission" date="2019-08" db="EMBL/GenBank/DDBJ databases">
        <authorList>
            <person name="Kucharzyk K."/>
            <person name="Murdoch R.W."/>
            <person name="Higgins S."/>
            <person name="Loffler F."/>
        </authorList>
    </citation>
    <scope>NUCLEOTIDE SEQUENCE</scope>
</reference>
<evidence type="ECO:0000259" key="2">
    <source>
        <dbReference type="Pfam" id="PF03972"/>
    </source>
</evidence>
<name>A0A645EY08_9ZZZZ</name>
<comment type="caution">
    <text evidence="4">The sequence shown here is derived from an EMBL/GenBank/DDBJ whole genome shotgun (WGS) entry which is preliminary data.</text>
</comment>
<evidence type="ECO:0008006" key="5">
    <source>
        <dbReference type="Google" id="ProtNLM"/>
    </source>
</evidence>
<dbReference type="Pfam" id="PF19305">
    <property type="entry name" value="MmgE_PrpD_C"/>
    <property type="match status" value="1"/>
</dbReference>
<feature type="domain" description="MmgE/PrpD N-terminal" evidence="2">
    <location>
        <begin position="1"/>
        <end position="76"/>
    </location>
</feature>
<organism evidence="4">
    <name type="scientific">bioreactor metagenome</name>
    <dbReference type="NCBI Taxonomy" id="1076179"/>
    <lineage>
        <taxon>unclassified sequences</taxon>
        <taxon>metagenomes</taxon>
        <taxon>ecological metagenomes</taxon>
    </lineage>
</organism>
<proteinExistence type="inferred from homology"/>
<dbReference type="GO" id="GO:0016829">
    <property type="term" value="F:lyase activity"/>
    <property type="evidence" value="ECO:0007669"/>
    <property type="project" value="InterPro"/>
</dbReference>
<dbReference type="Gene3D" id="1.10.4100.10">
    <property type="entry name" value="2-methylcitrate dehydratase PrpD"/>
    <property type="match status" value="1"/>
</dbReference>
<evidence type="ECO:0000256" key="1">
    <source>
        <dbReference type="ARBA" id="ARBA00006174"/>
    </source>
</evidence>
<dbReference type="AlphaFoldDB" id="A0A645EY08"/>
<dbReference type="Pfam" id="PF03972">
    <property type="entry name" value="MmgE_PrpD_N"/>
    <property type="match status" value="1"/>
</dbReference>
<dbReference type="InterPro" id="IPR036148">
    <property type="entry name" value="MmgE/PrpD_sf"/>
</dbReference>
<feature type="domain" description="MmgE/PrpD C-terminal" evidence="3">
    <location>
        <begin position="101"/>
        <end position="265"/>
    </location>
</feature>